<protein>
    <submittedName>
        <fullName evidence="10">Outer membrane efflux protein</fullName>
    </submittedName>
</protein>
<dbReference type="OrthoDB" id="9770517at2"/>
<dbReference type="Gene3D" id="2.20.200.10">
    <property type="entry name" value="Outer membrane efflux proteins (OEP)"/>
    <property type="match status" value="1"/>
</dbReference>
<dbReference type="RefSeq" id="WP_063492143.1">
    <property type="nucleotide sequence ID" value="NZ_CP016340.1"/>
</dbReference>
<comment type="subcellular location">
    <subcellularLocation>
        <location evidence="9">Cell membrane</location>
        <topology evidence="9">Lipid-anchor</topology>
    </subcellularLocation>
    <subcellularLocation>
        <location evidence="1">Membrane</location>
    </subcellularLocation>
</comment>
<dbReference type="PATRIC" id="fig|123899.6.peg.2938"/>
<dbReference type="KEGG" id="btrm:SAMEA390648702947"/>
<dbReference type="Pfam" id="PF02321">
    <property type="entry name" value="OEP"/>
    <property type="match status" value="2"/>
</dbReference>
<evidence type="ECO:0000256" key="2">
    <source>
        <dbReference type="ARBA" id="ARBA00007613"/>
    </source>
</evidence>
<evidence type="ECO:0000256" key="1">
    <source>
        <dbReference type="ARBA" id="ARBA00004370"/>
    </source>
</evidence>
<sequence>MKKPWILATTLGCCLVLAGCADMQGLDQMPRARTHSPQDYGATPVQWPGLFHPGARYEDPALDALLSEALEGNPDLSQARDRLMQAQAYAEEAGAARLPTLNLEGSAQARRYAAEYDAGPPLAGAHGMAAVLGVQAGYTFDFWGGQRAAMRAALGEAAAAEGEWRAARLLLVCRLQRGWFELAGLLVAQTQTREGLELRRQTLELVRMRRAAGLDTDVQVAQARADVSASLREGAALAQQIGLQRHALAALAGLPLHRLAHAAPALPQPLALALPPALPAELIAQRPEVVAARWRVEAAGQRMQAAKAAFYPNIDLRLFAGLARQSATFGLRDWLHAGSRQYGIEPAISLPLFDGGRLRARWKGRAAQFDEAVHGYNQALLVAVRDVADQVLSLQALATQRAEQGRSLQARQRAFALARAQYQAGLADYLTVLTAQDALLRDRRLALDLQIQTVTRRVELERALGGSLIAAAPENRKENKHDD</sequence>
<accession>A0A157SN27</accession>
<dbReference type="NCBIfam" id="TIGR01845">
    <property type="entry name" value="outer_NodT"/>
    <property type="match status" value="1"/>
</dbReference>
<proteinExistence type="inferred from homology"/>
<dbReference type="eggNOG" id="COG1538">
    <property type="taxonomic scope" value="Bacteria"/>
</dbReference>
<keyword evidence="8 9" id="KW-0449">Lipoprotein</keyword>
<dbReference type="PROSITE" id="PS51257">
    <property type="entry name" value="PROKAR_LIPOPROTEIN"/>
    <property type="match status" value="1"/>
</dbReference>
<keyword evidence="7 9" id="KW-0564">Palmitate</keyword>
<dbReference type="GO" id="GO:0015562">
    <property type="term" value="F:efflux transmembrane transporter activity"/>
    <property type="evidence" value="ECO:0007669"/>
    <property type="project" value="InterPro"/>
</dbReference>
<keyword evidence="11" id="KW-1185">Reference proteome</keyword>
<evidence type="ECO:0000256" key="4">
    <source>
        <dbReference type="ARBA" id="ARBA00022692"/>
    </source>
</evidence>
<reference evidence="10 11" key="1">
    <citation type="submission" date="2016-04" db="EMBL/GenBank/DDBJ databases">
        <authorList>
            <consortium name="Pathogen Informatics"/>
        </authorList>
    </citation>
    <scope>NUCLEOTIDE SEQUENCE [LARGE SCALE GENOMIC DNA]</scope>
    <source>
        <strain evidence="10 11">H044680328</strain>
    </source>
</reference>
<evidence type="ECO:0000313" key="11">
    <source>
        <dbReference type="Proteomes" id="UP000076825"/>
    </source>
</evidence>
<evidence type="ECO:0000256" key="3">
    <source>
        <dbReference type="ARBA" id="ARBA00022452"/>
    </source>
</evidence>
<keyword evidence="3 9" id="KW-1134">Transmembrane beta strand</keyword>
<feature type="signal peptide" evidence="9">
    <location>
        <begin position="1"/>
        <end position="21"/>
    </location>
</feature>
<keyword evidence="5 9" id="KW-0732">Signal</keyword>
<dbReference type="Gene3D" id="1.20.1600.10">
    <property type="entry name" value="Outer membrane efflux proteins (OEP)"/>
    <property type="match status" value="1"/>
</dbReference>
<dbReference type="EMBL" id="LT546645">
    <property type="protein sequence ID" value="SAI71870.1"/>
    <property type="molecule type" value="Genomic_DNA"/>
</dbReference>
<evidence type="ECO:0000256" key="9">
    <source>
        <dbReference type="RuleBase" id="RU362097"/>
    </source>
</evidence>
<feature type="chain" id="PRO_5008443270" evidence="9">
    <location>
        <begin position="22"/>
        <end position="483"/>
    </location>
</feature>
<dbReference type="PANTHER" id="PTHR30203:SF20">
    <property type="entry name" value="MULTIDRUG RESISTANCE OUTER MEMBRANE PROTEIN MDTP-RELATED"/>
    <property type="match status" value="1"/>
</dbReference>
<dbReference type="GeneID" id="56589801"/>
<name>A0A157SN27_9BORD</name>
<evidence type="ECO:0000256" key="5">
    <source>
        <dbReference type="ARBA" id="ARBA00022729"/>
    </source>
</evidence>
<gene>
    <name evidence="10" type="primary">mdtP_1</name>
    <name evidence="10" type="ORF">SAMEA3906487_02947</name>
</gene>
<evidence type="ECO:0000256" key="7">
    <source>
        <dbReference type="ARBA" id="ARBA00023139"/>
    </source>
</evidence>
<dbReference type="GO" id="GO:0005886">
    <property type="term" value="C:plasma membrane"/>
    <property type="evidence" value="ECO:0007669"/>
    <property type="project" value="UniProtKB-SubCell"/>
</dbReference>
<evidence type="ECO:0000313" key="10">
    <source>
        <dbReference type="EMBL" id="SAI71870.1"/>
    </source>
</evidence>
<dbReference type="SUPFAM" id="SSF56954">
    <property type="entry name" value="Outer membrane efflux proteins (OEP)"/>
    <property type="match status" value="1"/>
</dbReference>
<evidence type="ECO:0000256" key="8">
    <source>
        <dbReference type="ARBA" id="ARBA00023288"/>
    </source>
</evidence>
<dbReference type="STRING" id="123899.SAMEA3906487_02947"/>
<keyword evidence="6 9" id="KW-0472">Membrane</keyword>
<dbReference type="PANTHER" id="PTHR30203">
    <property type="entry name" value="OUTER MEMBRANE CATION EFFLUX PROTEIN"/>
    <property type="match status" value="1"/>
</dbReference>
<dbReference type="AlphaFoldDB" id="A0A157SN27"/>
<evidence type="ECO:0000256" key="6">
    <source>
        <dbReference type="ARBA" id="ARBA00023136"/>
    </source>
</evidence>
<dbReference type="InterPro" id="IPR003423">
    <property type="entry name" value="OMP_efflux"/>
</dbReference>
<dbReference type="InterPro" id="IPR010131">
    <property type="entry name" value="MdtP/NodT-like"/>
</dbReference>
<comment type="similarity">
    <text evidence="2 9">Belongs to the outer membrane factor (OMF) (TC 1.B.17) family.</text>
</comment>
<organism evidence="10 11">
    <name type="scientific">Bordetella trematum</name>
    <dbReference type="NCBI Taxonomy" id="123899"/>
    <lineage>
        <taxon>Bacteria</taxon>
        <taxon>Pseudomonadati</taxon>
        <taxon>Pseudomonadota</taxon>
        <taxon>Betaproteobacteria</taxon>
        <taxon>Burkholderiales</taxon>
        <taxon>Alcaligenaceae</taxon>
        <taxon>Bordetella</taxon>
    </lineage>
</organism>
<dbReference type="Proteomes" id="UP000076825">
    <property type="component" value="Chromosome 1"/>
</dbReference>
<keyword evidence="4 9" id="KW-0812">Transmembrane</keyword>